<protein>
    <recommendedName>
        <fullName evidence="2">DUF2272 domain-containing protein</fullName>
    </recommendedName>
</protein>
<dbReference type="PIRSF" id="PIRSF028415">
    <property type="entry name" value="UCP028415"/>
    <property type="match status" value="1"/>
</dbReference>
<accession>A0ABN7R3H6</accession>
<feature type="signal peptide" evidence="1">
    <location>
        <begin position="1"/>
        <end position="28"/>
    </location>
</feature>
<proteinExistence type="predicted"/>
<name>A0ABN7R3H6_9GAMM</name>
<evidence type="ECO:0000256" key="1">
    <source>
        <dbReference type="SAM" id="SignalP"/>
    </source>
</evidence>
<organism evidence="3 4">
    <name type="scientific">Novilysobacter luteus</name>
    <dbReference type="NCBI Taxonomy" id="2822368"/>
    <lineage>
        <taxon>Bacteria</taxon>
        <taxon>Pseudomonadati</taxon>
        <taxon>Pseudomonadota</taxon>
        <taxon>Gammaproteobacteria</taxon>
        <taxon>Lysobacterales</taxon>
        <taxon>Lysobacteraceae</taxon>
        <taxon>Novilysobacter</taxon>
    </lineage>
</organism>
<sequence length="335" mass="35077">MATTGWRWAWLAAACLALSLVPADRASANCTGAAPVPADTLGERIATMACQESLLWYEPFINAQGHLASMSMTEAEAGVLADGATPAWKRVAEYWRGSGLLWEMNAFPGAGTCARAGSLAYPAPDCRAFVIDQPWSAAFISFVMVRAGVPGFQPSPRHVDYVRNAYTESGTGPYRLVDPDNASPTAGDMLCYVRGASPMGHAGLRSWLAGNPTASLPMHCEIVVAAGGGRLQLVGGNVLHSVTTRILPLNRDGRIWGLPRGTPACSPANEAGCSFNRQDWAALLKLDPSLRPVAAPAQALPGPGQAAPVQCCVQCVVGSGVPRCPAGTSPPVDQR</sequence>
<dbReference type="RefSeq" id="WP_215217964.1">
    <property type="nucleotide sequence ID" value="NZ_OU015430.1"/>
</dbReference>
<dbReference type="EMBL" id="OU015430">
    <property type="protein sequence ID" value="CAG4972962.1"/>
    <property type="molecule type" value="Genomic_DNA"/>
</dbReference>
<gene>
    <name evidence="3" type="ORF">LYB30171_01342</name>
</gene>
<feature type="domain" description="DUF2272" evidence="2">
    <location>
        <begin position="86"/>
        <end position="286"/>
    </location>
</feature>
<keyword evidence="1" id="KW-0732">Signal</keyword>
<dbReference type="Proteomes" id="UP000680116">
    <property type="component" value="Chromosome"/>
</dbReference>
<feature type="chain" id="PRO_5045980665" description="DUF2272 domain-containing protein" evidence="1">
    <location>
        <begin position="29"/>
        <end position="335"/>
    </location>
</feature>
<dbReference type="InterPro" id="IPR014545">
    <property type="entry name" value="UCP028415"/>
</dbReference>
<keyword evidence="4" id="KW-1185">Reference proteome</keyword>
<evidence type="ECO:0000313" key="3">
    <source>
        <dbReference type="EMBL" id="CAG4972962.1"/>
    </source>
</evidence>
<reference evidence="3 4" key="1">
    <citation type="submission" date="2021-04" db="EMBL/GenBank/DDBJ databases">
        <authorList>
            <person name="Rodrigo-Torres L."/>
            <person name="Arahal R. D."/>
            <person name="Lucena T."/>
        </authorList>
    </citation>
    <scope>NUCLEOTIDE SEQUENCE [LARGE SCALE GENOMIC DNA]</scope>
    <source>
        <strain evidence="3 4">CECT 30171</strain>
    </source>
</reference>
<dbReference type="Pfam" id="PF10030">
    <property type="entry name" value="DUF2272"/>
    <property type="match status" value="1"/>
</dbReference>
<dbReference type="InterPro" id="IPR019262">
    <property type="entry name" value="DUF2272"/>
</dbReference>
<evidence type="ECO:0000313" key="4">
    <source>
        <dbReference type="Proteomes" id="UP000680116"/>
    </source>
</evidence>
<evidence type="ECO:0000259" key="2">
    <source>
        <dbReference type="Pfam" id="PF10030"/>
    </source>
</evidence>